<dbReference type="eggNOG" id="COG0497">
    <property type="taxonomic scope" value="Bacteria"/>
</dbReference>
<dbReference type="CDD" id="cd03241">
    <property type="entry name" value="ABC_RecN"/>
    <property type="match status" value="1"/>
</dbReference>
<comment type="caution">
    <text evidence="10">The sequence shown here is derived from an EMBL/GenBank/DDBJ whole genome shotgun (WGS) entry which is preliminary data.</text>
</comment>
<keyword evidence="4 8" id="KW-0227">DNA damage</keyword>
<dbReference type="GO" id="GO:0006310">
    <property type="term" value="P:DNA recombination"/>
    <property type="evidence" value="ECO:0007669"/>
    <property type="project" value="InterPro"/>
</dbReference>
<comment type="similarity">
    <text evidence="1 8">Belongs to the RecN family.</text>
</comment>
<feature type="coiled-coil region" evidence="9">
    <location>
        <begin position="108"/>
        <end position="135"/>
    </location>
</feature>
<organism evidence="10 11">
    <name type="scientific">Anaerococcus prevotii ACS-065-V-Col13</name>
    <dbReference type="NCBI Taxonomy" id="879305"/>
    <lineage>
        <taxon>Bacteria</taxon>
        <taxon>Bacillati</taxon>
        <taxon>Bacillota</taxon>
        <taxon>Tissierellia</taxon>
        <taxon>Tissierellales</taxon>
        <taxon>Peptoniphilaceae</taxon>
        <taxon>Anaerococcus</taxon>
    </lineage>
</organism>
<keyword evidence="3" id="KW-0547">Nucleotide-binding</keyword>
<evidence type="ECO:0000256" key="1">
    <source>
        <dbReference type="ARBA" id="ARBA00009441"/>
    </source>
</evidence>
<dbReference type="GO" id="GO:0005524">
    <property type="term" value="F:ATP binding"/>
    <property type="evidence" value="ECO:0007669"/>
    <property type="project" value="UniProtKB-KW"/>
</dbReference>
<dbReference type="GO" id="GO:0009432">
    <property type="term" value="P:SOS response"/>
    <property type="evidence" value="ECO:0007669"/>
    <property type="project" value="TreeGrafter"/>
</dbReference>
<dbReference type="InterPro" id="IPR027417">
    <property type="entry name" value="P-loop_NTPase"/>
</dbReference>
<dbReference type="PANTHER" id="PTHR11059:SF0">
    <property type="entry name" value="DNA REPAIR PROTEIN RECN"/>
    <property type="match status" value="1"/>
</dbReference>
<evidence type="ECO:0000256" key="9">
    <source>
        <dbReference type="SAM" id="Coils"/>
    </source>
</evidence>
<evidence type="ECO:0000256" key="5">
    <source>
        <dbReference type="ARBA" id="ARBA00022840"/>
    </source>
</evidence>
<evidence type="ECO:0000256" key="2">
    <source>
        <dbReference type="ARBA" id="ARBA00021315"/>
    </source>
</evidence>
<keyword evidence="11" id="KW-1185">Reference proteome</keyword>
<dbReference type="Gene3D" id="3.40.50.300">
    <property type="entry name" value="P-loop containing nucleotide triphosphate hydrolases"/>
    <property type="match status" value="2"/>
</dbReference>
<keyword evidence="6 8" id="KW-0234">DNA repair</keyword>
<sequence>MGDRADKDSIGKFSDRTIIEAVFQVSEATKLQLQKMDIYPEEDKLIVTRTISKKSSGLRINGRIANLSTLREISSFLVDIYRQGDSNYFMNSQNYINLVDSYTKDSKTIKLKNELKDLYRKKDELLERHDNLDLSDEEITRERDLISYQINEIEEIDIFNIDEESLDKEYSKLNNISSIINSSNKVKEILDASDFDQISINKLINETIAELSPYTSVDEKLELIYTNLVDLSEQVNDLYRDIDYYESSLESDHERMYELDMINQTIFTLKRKYGSSIEDIRNYYAKITRRIKELDEIDDLRRDIDKKIEKINSKMLETSKKLTDIRKNKASLLEKEVNKSIKELNIKNGEFKIDITERNDIKANGKDGVDFLIRTNKGDNLKSLSKTASGGEVSRIMLAFKEVFSDSDSVDTLIFDEIDTGISGRTAQVVGEKILDLSKKRQIISISHLPQIASLANNHILIKKEDVKDLTISTTQDLSALSRVNEIARMIGGVDITSTTEQSAREMLEMAEDLRNDRR</sequence>
<evidence type="ECO:0000256" key="3">
    <source>
        <dbReference type="ARBA" id="ARBA00022741"/>
    </source>
</evidence>
<dbReference type="Proteomes" id="UP000005286">
    <property type="component" value="Unassembled WGS sequence"/>
</dbReference>
<dbReference type="GO" id="GO:0043590">
    <property type="term" value="C:bacterial nucleoid"/>
    <property type="evidence" value="ECO:0007669"/>
    <property type="project" value="TreeGrafter"/>
</dbReference>
<dbReference type="STRING" id="879305.HMPREF9290_1426"/>
<keyword evidence="5" id="KW-0067">ATP-binding</keyword>
<evidence type="ECO:0000256" key="8">
    <source>
        <dbReference type="PIRNR" id="PIRNR003128"/>
    </source>
</evidence>
<evidence type="ECO:0000256" key="4">
    <source>
        <dbReference type="ARBA" id="ARBA00022763"/>
    </source>
</evidence>
<dbReference type="PATRIC" id="fig|879305.3.peg.486"/>
<keyword evidence="9" id="KW-0175">Coiled coil</keyword>
<dbReference type="SUPFAM" id="SSF52540">
    <property type="entry name" value="P-loop containing nucleoside triphosphate hydrolases"/>
    <property type="match status" value="1"/>
</dbReference>
<dbReference type="PIRSF" id="PIRSF003128">
    <property type="entry name" value="RecN"/>
    <property type="match status" value="1"/>
</dbReference>
<protein>
    <recommendedName>
        <fullName evidence="2 8">DNA repair protein RecN</fullName>
    </recommendedName>
    <alternativeName>
        <fullName evidence="7 8">Recombination protein N</fullName>
    </alternativeName>
</protein>
<dbReference type="GO" id="GO:0006281">
    <property type="term" value="P:DNA repair"/>
    <property type="evidence" value="ECO:0007669"/>
    <property type="project" value="UniProtKB-KW"/>
</dbReference>
<evidence type="ECO:0000256" key="6">
    <source>
        <dbReference type="ARBA" id="ARBA00023204"/>
    </source>
</evidence>
<name>F0GUK4_9FIRM</name>
<reference evidence="10 11" key="1">
    <citation type="submission" date="2011-01" db="EMBL/GenBank/DDBJ databases">
        <authorList>
            <person name="Durkin A.S."/>
            <person name="Madupu R."/>
            <person name="Torralba M."/>
            <person name="Gillis M."/>
            <person name="Methe B."/>
            <person name="Sutton G."/>
            <person name="Nelson K.E."/>
        </authorList>
    </citation>
    <scope>NUCLEOTIDE SEQUENCE [LARGE SCALE GENOMIC DNA]</scope>
    <source>
        <strain evidence="10 11">ACS-065-V-Col13</strain>
    </source>
</reference>
<comment type="function">
    <text evidence="8">May be involved in recombinational repair of damaged DNA.</text>
</comment>
<gene>
    <name evidence="10" type="ORF">HMPREF9290_1426</name>
</gene>
<dbReference type="AlphaFoldDB" id="F0GUK4"/>
<evidence type="ECO:0000313" key="11">
    <source>
        <dbReference type="Proteomes" id="UP000005286"/>
    </source>
</evidence>
<dbReference type="InterPro" id="IPR004604">
    <property type="entry name" value="DNA_recomb/repair_RecN"/>
</dbReference>
<evidence type="ECO:0000313" key="10">
    <source>
        <dbReference type="EMBL" id="EGC82408.1"/>
    </source>
</evidence>
<dbReference type="EMBL" id="AEXM01000012">
    <property type="protein sequence ID" value="EGC82408.1"/>
    <property type="molecule type" value="Genomic_DNA"/>
</dbReference>
<evidence type="ECO:0000256" key="7">
    <source>
        <dbReference type="ARBA" id="ARBA00033408"/>
    </source>
</evidence>
<accession>F0GUK4</accession>
<dbReference type="PANTHER" id="PTHR11059">
    <property type="entry name" value="DNA REPAIR PROTEIN RECN"/>
    <property type="match status" value="1"/>
</dbReference>
<proteinExistence type="inferred from homology"/>